<name>A0ABD2WTX1_9HYME</name>
<feature type="domain" description="C2H2-type" evidence="2">
    <location>
        <begin position="75"/>
        <end position="103"/>
    </location>
</feature>
<keyword evidence="1" id="KW-0479">Metal-binding</keyword>
<dbReference type="SUPFAM" id="SSF57667">
    <property type="entry name" value="beta-beta-alpha zinc fingers"/>
    <property type="match status" value="1"/>
</dbReference>
<keyword evidence="1" id="KW-0862">Zinc</keyword>
<proteinExistence type="predicted"/>
<evidence type="ECO:0000313" key="3">
    <source>
        <dbReference type="EMBL" id="KAL3396355.1"/>
    </source>
</evidence>
<dbReference type="PROSITE" id="PS00028">
    <property type="entry name" value="ZINC_FINGER_C2H2_1"/>
    <property type="match status" value="1"/>
</dbReference>
<feature type="domain" description="C2H2-type" evidence="2">
    <location>
        <begin position="46"/>
        <end position="73"/>
    </location>
</feature>
<evidence type="ECO:0000256" key="1">
    <source>
        <dbReference type="PROSITE-ProRule" id="PRU00042"/>
    </source>
</evidence>
<dbReference type="EMBL" id="JBJJXI010000072">
    <property type="protein sequence ID" value="KAL3396355.1"/>
    <property type="molecule type" value="Genomic_DNA"/>
</dbReference>
<keyword evidence="1" id="KW-0863">Zinc-finger</keyword>
<comment type="caution">
    <text evidence="3">The sequence shown here is derived from an EMBL/GenBank/DDBJ whole genome shotgun (WGS) entry which is preliminary data.</text>
</comment>
<dbReference type="Pfam" id="PF00096">
    <property type="entry name" value="zf-C2H2"/>
    <property type="match status" value="2"/>
</dbReference>
<reference evidence="3 4" key="1">
    <citation type="journal article" date="2024" name="bioRxiv">
        <title>A reference genome for Trichogramma kaykai: A tiny desert-dwelling parasitoid wasp with competing sex-ratio distorters.</title>
        <authorList>
            <person name="Culotta J."/>
            <person name="Lindsey A.R."/>
        </authorList>
    </citation>
    <scope>NUCLEOTIDE SEQUENCE [LARGE SCALE GENOMIC DNA]</scope>
    <source>
        <strain evidence="3 4">KSX58</strain>
    </source>
</reference>
<gene>
    <name evidence="3" type="ORF">TKK_009764</name>
</gene>
<sequence>MPRAVVATAPEFETIFVPLGLDNEEEEESSSSSTTQPTAAEQLANNACSRCNKSYVRIQHLRRHIKFECGMPPRFACYYCPQRCKLKDNLLKHVRKLHAVEAKGRFKIYIDGVAKDQP</sequence>
<protein>
    <recommendedName>
        <fullName evidence="2">C2H2-type domain-containing protein</fullName>
    </recommendedName>
</protein>
<dbReference type="InterPro" id="IPR013087">
    <property type="entry name" value="Znf_C2H2_type"/>
</dbReference>
<dbReference type="Gene3D" id="3.30.160.60">
    <property type="entry name" value="Classic Zinc Finger"/>
    <property type="match status" value="1"/>
</dbReference>
<dbReference type="InterPro" id="IPR036236">
    <property type="entry name" value="Znf_C2H2_sf"/>
</dbReference>
<dbReference type="Proteomes" id="UP001627154">
    <property type="component" value="Unassembled WGS sequence"/>
</dbReference>
<keyword evidence="4" id="KW-1185">Reference proteome</keyword>
<dbReference type="AlphaFoldDB" id="A0ABD2WTX1"/>
<accession>A0ABD2WTX1</accession>
<evidence type="ECO:0000259" key="2">
    <source>
        <dbReference type="PROSITE" id="PS50157"/>
    </source>
</evidence>
<dbReference type="GO" id="GO:0008270">
    <property type="term" value="F:zinc ion binding"/>
    <property type="evidence" value="ECO:0007669"/>
    <property type="project" value="UniProtKB-KW"/>
</dbReference>
<organism evidence="3 4">
    <name type="scientific">Trichogramma kaykai</name>
    <dbReference type="NCBI Taxonomy" id="54128"/>
    <lineage>
        <taxon>Eukaryota</taxon>
        <taxon>Metazoa</taxon>
        <taxon>Ecdysozoa</taxon>
        <taxon>Arthropoda</taxon>
        <taxon>Hexapoda</taxon>
        <taxon>Insecta</taxon>
        <taxon>Pterygota</taxon>
        <taxon>Neoptera</taxon>
        <taxon>Endopterygota</taxon>
        <taxon>Hymenoptera</taxon>
        <taxon>Apocrita</taxon>
        <taxon>Proctotrupomorpha</taxon>
        <taxon>Chalcidoidea</taxon>
        <taxon>Trichogrammatidae</taxon>
        <taxon>Trichogramma</taxon>
    </lineage>
</organism>
<dbReference type="PROSITE" id="PS50157">
    <property type="entry name" value="ZINC_FINGER_C2H2_2"/>
    <property type="match status" value="2"/>
</dbReference>
<evidence type="ECO:0000313" key="4">
    <source>
        <dbReference type="Proteomes" id="UP001627154"/>
    </source>
</evidence>